<organism evidence="2 3">
    <name type="scientific">Calocera cornea HHB12733</name>
    <dbReference type="NCBI Taxonomy" id="1353952"/>
    <lineage>
        <taxon>Eukaryota</taxon>
        <taxon>Fungi</taxon>
        <taxon>Dikarya</taxon>
        <taxon>Basidiomycota</taxon>
        <taxon>Agaricomycotina</taxon>
        <taxon>Dacrymycetes</taxon>
        <taxon>Dacrymycetales</taxon>
        <taxon>Dacrymycetaceae</taxon>
        <taxon>Calocera</taxon>
    </lineage>
</organism>
<feature type="compositionally biased region" description="Basic and acidic residues" evidence="1">
    <location>
        <begin position="414"/>
        <end position="441"/>
    </location>
</feature>
<dbReference type="OrthoDB" id="3235609at2759"/>
<gene>
    <name evidence="2" type="ORF">CALCODRAFT_552636</name>
</gene>
<evidence type="ECO:0000313" key="3">
    <source>
        <dbReference type="Proteomes" id="UP000076842"/>
    </source>
</evidence>
<dbReference type="InParanoid" id="A0A165JUG6"/>
<protein>
    <submittedName>
        <fullName evidence="2">Uncharacterized protein</fullName>
    </submittedName>
</protein>
<accession>A0A165JUG6</accession>
<name>A0A165JUG6_9BASI</name>
<dbReference type="EMBL" id="KV423917">
    <property type="protein sequence ID" value="KZT62287.1"/>
    <property type="molecule type" value="Genomic_DNA"/>
</dbReference>
<feature type="compositionally biased region" description="Basic and acidic residues" evidence="1">
    <location>
        <begin position="344"/>
        <end position="361"/>
    </location>
</feature>
<dbReference type="Proteomes" id="UP000076842">
    <property type="component" value="Unassembled WGS sequence"/>
</dbReference>
<proteinExistence type="predicted"/>
<evidence type="ECO:0000313" key="2">
    <source>
        <dbReference type="EMBL" id="KZT62287.1"/>
    </source>
</evidence>
<keyword evidence="3" id="KW-1185">Reference proteome</keyword>
<feature type="region of interest" description="Disordered" evidence="1">
    <location>
        <begin position="336"/>
        <end position="488"/>
    </location>
</feature>
<feature type="region of interest" description="Disordered" evidence="1">
    <location>
        <begin position="606"/>
        <end position="638"/>
    </location>
</feature>
<dbReference type="AlphaFoldDB" id="A0A165JUG6"/>
<feature type="compositionally biased region" description="Low complexity" evidence="1">
    <location>
        <begin position="362"/>
        <end position="380"/>
    </location>
</feature>
<evidence type="ECO:0000256" key="1">
    <source>
        <dbReference type="SAM" id="MobiDB-lite"/>
    </source>
</evidence>
<sequence length="650" mass="73310">MSFEPAYYTIGAYDPWTGEGKPQWLFDKKTKQAYRRPTSALQDDEVMARMLLELRPGRDPLCSIDNGLGLVLGILPWGDYAILIPSMATPNLSINFLPTKHRAGEFLSLSPIFIKEKKELVFVLKGGKERRSSHRGGSKNRRRDGPADLNAVKFAKFEHARVFYYKCFKRFYPIDLGIPTMFSDIEPKIVVLHFNFFQPRVHAEDMEEMLLDAAWGLIDFPSKTVDDIVYVSVTKGLNNPGRSQRAVQREGKRLDISDIPEVSKRLRHFFLSLDPAADVIILAHDLHNLSRGLCFLGLDDIYPQARATVDKFRRWQSVLNDGNDWEGVGALVGYPERSPVPSKLEPKLEPNPDPYGRHSLYDSRSPSAASSSSHYLSASPFPEGSREASVRPPSTVPDYGSASERSDSVYSERYGQRADREYSRDAFVKQETYGYDRESSARSETPLFRPPSRSPSERPSGPPDYALPSSAPFPSKFEGGEDQKIVPLDDQDFPEFKPFAIKEEGEKKPKFQRGFADAPRRTFALDTQALHATSGRMWTERDPLYKIAVDMGLHESDPGICAANELLDIWNVASRMLSGPPIFFVKGYIEEEVRFKKTEEEYYKLEKEGRSPVDAPAQPGGIFGAPPPLPNARGGKKDFFEEALADDDEW</sequence>
<reference evidence="2 3" key="1">
    <citation type="journal article" date="2016" name="Mol. Biol. Evol.">
        <title>Comparative Genomics of Early-Diverging Mushroom-Forming Fungi Provides Insights into the Origins of Lignocellulose Decay Capabilities.</title>
        <authorList>
            <person name="Nagy L.G."/>
            <person name="Riley R."/>
            <person name="Tritt A."/>
            <person name="Adam C."/>
            <person name="Daum C."/>
            <person name="Floudas D."/>
            <person name="Sun H."/>
            <person name="Yadav J.S."/>
            <person name="Pangilinan J."/>
            <person name="Larsson K.H."/>
            <person name="Matsuura K."/>
            <person name="Barry K."/>
            <person name="Labutti K."/>
            <person name="Kuo R."/>
            <person name="Ohm R.A."/>
            <person name="Bhattacharya S.S."/>
            <person name="Shirouzu T."/>
            <person name="Yoshinaga Y."/>
            <person name="Martin F.M."/>
            <person name="Grigoriev I.V."/>
            <person name="Hibbett D.S."/>
        </authorList>
    </citation>
    <scope>NUCLEOTIDE SEQUENCE [LARGE SCALE GENOMIC DNA]</scope>
    <source>
        <strain evidence="2 3">HHB12733</strain>
    </source>
</reference>